<feature type="non-terminal residue" evidence="1">
    <location>
        <position position="1"/>
    </location>
</feature>
<proteinExistence type="predicted"/>
<name>X0YR67_9ZZZZ</name>
<dbReference type="AlphaFoldDB" id="X0YR67"/>
<dbReference type="EMBL" id="BARS01046033">
    <property type="protein sequence ID" value="GAG39206.1"/>
    <property type="molecule type" value="Genomic_DNA"/>
</dbReference>
<protein>
    <submittedName>
        <fullName evidence="1">Uncharacterized protein</fullName>
    </submittedName>
</protein>
<reference evidence="1" key="1">
    <citation type="journal article" date="2014" name="Front. Microbiol.">
        <title>High frequency of phylogenetically diverse reductive dehalogenase-homologous genes in deep subseafloor sedimentary metagenomes.</title>
        <authorList>
            <person name="Kawai M."/>
            <person name="Futagami T."/>
            <person name="Toyoda A."/>
            <person name="Takaki Y."/>
            <person name="Nishi S."/>
            <person name="Hori S."/>
            <person name="Arai W."/>
            <person name="Tsubouchi T."/>
            <person name="Morono Y."/>
            <person name="Uchiyama I."/>
            <person name="Ito T."/>
            <person name="Fujiyama A."/>
            <person name="Inagaki F."/>
            <person name="Takami H."/>
        </authorList>
    </citation>
    <scope>NUCLEOTIDE SEQUENCE</scope>
    <source>
        <strain evidence="1">Expedition CK06-06</strain>
    </source>
</reference>
<evidence type="ECO:0000313" key="1">
    <source>
        <dbReference type="EMBL" id="GAG39206.1"/>
    </source>
</evidence>
<comment type="caution">
    <text evidence="1">The sequence shown here is derived from an EMBL/GenBank/DDBJ whole genome shotgun (WGS) entry which is preliminary data.</text>
</comment>
<sequence>CWLAHTKKGLVRVKHCPDCGRPLGFDAEGNPVVGESPAEIEARGDTFLQAAAASSCPPGVYQDCPQISECAADKNHEIALECWRCWLDEYAYTCTDGQDYAPLYNWSEMRTKLQATLALYTVEPDEANDYCTCPSRTIAGSGLCWQFDVPKPTAIPGVMFGQQYGNPGDDCPLCGKTLPELMTAEPEGDNA</sequence>
<accession>X0YR67</accession>
<gene>
    <name evidence="1" type="ORF">S01H1_69338</name>
</gene>
<organism evidence="1">
    <name type="scientific">marine sediment metagenome</name>
    <dbReference type="NCBI Taxonomy" id="412755"/>
    <lineage>
        <taxon>unclassified sequences</taxon>
        <taxon>metagenomes</taxon>
        <taxon>ecological metagenomes</taxon>
    </lineage>
</organism>